<sequence length="41" mass="4489">MSNLKPTSWSEEHMDFMSCLAIASFLLQVVSTICAVIALSN</sequence>
<dbReference type="EMBL" id="JARPYC010000017">
    <property type="protein sequence ID" value="MDT2667729.1"/>
    <property type="molecule type" value="Genomic_DNA"/>
</dbReference>
<organism evidence="2 3">
    <name type="scientific">Lactococcus petauri</name>
    <dbReference type="NCBI Taxonomy" id="1940789"/>
    <lineage>
        <taxon>Bacteria</taxon>
        <taxon>Bacillati</taxon>
        <taxon>Bacillota</taxon>
        <taxon>Bacilli</taxon>
        <taxon>Lactobacillales</taxon>
        <taxon>Streptococcaceae</taxon>
        <taxon>Lactococcus</taxon>
    </lineage>
</organism>
<evidence type="ECO:0000313" key="3">
    <source>
        <dbReference type="Proteomes" id="UP001257962"/>
    </source>
</evidence>
<feature type="transmembrane region" description="Helical" evidence="1">
    <location>
        <begin position="20"/>
        <end position="39"/>
    </location>
</feature>
<dbReference type="AlphaFoldDB" id="A0AAJ2MN64"/>
<gene>
    <name evidence="2" type="ORF">P7D34_10995</name>
</gene>
<proteinExistence type="predicted"/>
<keyword evidence="1" id="KW-1133">Transmembrane helix</keyword>
<reference evidence="2" key="1">
    <citation type="submission" date="2023-03" db="EMBL/GenBank/DDBJ databases">
        <authorList>
            <person name="Shen W."/>
            <person name="Cai J."/>
        </authorList>
    </citation>
    <scope>NUCLEOTIDE SEQUENCE</scope>
    <source>
        <strain evidence="2">Y3</strain>
    </source>
</reference>
<name>A0AAJ2MN64_9LACT</name>
<evidence type="ECO:0000256" key="1">
    <source>
        <dbReference type="SAM" id="Phobius"/>
    </source>
</evidence>
<accession>A0AAJ2MN64</accession>
<keyword evidence="1" id="KW-0472">Membrane</keyword>
<dbReference type="Proteomes" id="UP001257962">
    <property type="component" value="Unassembled WGS sequence"/>
</dbReference>
<protein>
    <submittedName>
        <fullName evidence="2">Uncharacterized protein</fullName>
    </submittedName>
</protein>
<comment type="caution">
    <text evidence="2">The sequence shown here is derived from an EMBL/GenBank/DDBJ whole genome shotgun (WGS) entry which is preliminary data.</text>
</comment>
<evidence type="ECO:0000313" key="2">
    <source>
        <dbReference type="EMBL" id="MDT2667729.1"/>
    </source>
</evidence>
<keyword evidence="1" id="KW-0812">Transmembrane</keyword>
<dbReference type="RefSeq" id="WP_311796015.1">
    <property type="nucleotide sequence ID" value="NZ_JARPXT010000012.1"/>
</dbReference>